<evidence type="ECO:0000259" key="1">
    <source>
        <dbReference type="Pfam" id="PF04480"/>
    </source>
</evidence>
<evidence type="ECO:0000313" key="3">
    <source>
        <dbReference type="Proteomes" id="UP000505377"/>
    </source>
</evidence>
<protein>
    <submittedName>
        <fullName evidence="2">DUF559 domain-containing protein</fullName>
    </submittedName>
</protein>
<sequence length="279" mass="30137">MTVDSLLVRQAGVVSRDQALRAGLAPDAIDHLVRRRRWTSLHPQVYLAAGHRHGDEAAVRAAVLWGGPDAVLCGRAAAWWHGMVDRPPTAVRVTVPHRRPRGRPTVDVRRRALHPEDVTTVRGLRVTAEALTVLETAVDLGDGFLDHALQRSTRFPAVHAAHVRNPGSARAGQLLAAAADRSAPVAADLLLRLLHASGTRGWRPATGARVACPDAHVALEVDGWAWHGDPGAAERRRGALVADGWTVLRYAWHDLVERPEAVLAEIAAVSRRPPAAELT</sequence>
<gene>
    <name evidence="2" type="ORF">HOP40_03265</name>
</gene>
<name>A0A6M6JDS6_9PSEU</name>
<evidence type="ECO:0000313" key="2">
    <source>
        <dbReference type="EMBL" id="QJY44972.1"/>
    </source>
</evidence>
<dbReference type="EMBL" id="CP053564">
    <property type="protein sequence ID" value="QJY44972.1"/>
    <property type="molecule type" value="Genomic_DNA"/>
</dbReference>
<dbReference type="InterPro" id="IPR007569">
    <property type="entry name" value="DUF559"/>
</dbReference>
<dbReference type="KEGG" id="pbro:HOP40_03265"/>
<dbReference type="AlphaFoldDB" id="A0A6M6JDS6"/>
<organism evidence="2 3">
    <name type="scientific">Pseudonocardia broussonetiae</name>
    <dbReference type="NCBI Taxonomy" id="2736640"/>
    <lineage>
        <taxon>Bacteria</taxon>
        <taxon>Bacillati</taxon>
        <taxon>Actinomycetota</taxon>
        <taxon>Actinomycetes</taxon>
        <taxon>Pseudonocardiales</taxon>
        <taxon>Pseudonocardiaceae</taxon>
        <taxon>Pseudonocardia</taxon>
    </lineage>
</organism>
<dbReference type="RefSeq" id="WP_172154505.1">
    <property type="nucleotide sequence ID" value="NZ_CP053564.1"/>
</dbReference>
<accession>A0A6M6JDS6</accession>
<dbReference type="Pfam" id="PF04480">
    <property type="entry name" value="DUF559"/>
    <property type="match status" value="1"/>
</dbReference>
<dbReference type="Proteomes" id="UP000505377">
    <property type="component" value="Chromosome"/>
</dbReference>
<feature type="domain" description="DUF559" evidence="1">
    <location>
        <begin position="211"/>
        <end position="268"/>
    </location>
</feature>
<proteinExistence type="predicted"/>
<reference evidence="2 3" key="1">
    <citation type="submission" date="2020-05" db="EMBL/GenBank/DDBJ databases">
        <authorList>
            <person name="Mo P."/>
        </authorList>
    </citation>
    <scope>NUCLEOTIDE SEQUENCE [LARGE SCALE GENOMIC DNA]</scope>
    <source>
        <strain evidence="2 3">Gen01</strain>
    </source>
</reference>
<dbReference type="Gene3D" id="3.40.960.10">
    <property type="entry name" value="VSR Endonuclease"/>
    <property type="match status" value="1"/>
</dbReference>
<keyword evidence="3" id="KW-1185">Reference proteome</keyword>
<dbReference type="InterPro" id="IPR011335">
    <property type="entry name" value="Restrct_endonuc-II-like"/>
</dbReference>
<dbReference type="SUPFAM" id="SSF52980">
    <property type="entry name" value="Restriction endonuclease-like"/>
    <property type="match status" value="1"/>
</dbReference>